<name>G9FH14_9CAUD</name>
<reference evidence="2 3" key="1">
    <citation type="submission" date="2011-06" db="EMBL/GenBank/DDBJ databases">
        <title>Two lysogenic phages can combine to generate a single lytic phage.</title>
        <authorList>
            <person name="Petrovski S."/>
        </authorList>
    </citation>
    <scope>NUCLEOTIDE SEQUENCE [LARGE SCALE GENOMIC DNA]</scope>
</reference>
<sequence>MSIKRCTDCEPDSKRPTPHPGPRCVTHHRAIVKARKTAAHARRVTATYGIDPKAYTAILAAQNGSCYICQRATGATKRLAVDHDHTCCPAGTSCGQCVRALLCSPCNRLLGHLRDNTDALHRAITVIRDRPAQAVLNALDTKDHQ</sequence>
<evidence type="ECO:0000313" key="3">
    <source>
        <dbReference type="Proteomes" id="UP000005427"/>
    </source>
</evidence>
<dbReference type="GeneID" id="11541317"/>
<dbReference type="InterPro" id="IPR044925">
    <property type="entry name" value="His-Me_finger_sf"/>
</dbReference>
<dbReference type="Pfam" id="PF02945">
    <property type="entry name" value="Endonuclease_7"/>
    <property type="match status" value="1"/>
</dbReference>
<keyword evidence="3" id="KW-1185">Reference proteome</keyword>
<dbReference type="InterPro" id="IPR038563">
    <property type="entry name" value="Endonuclease_7_sf"/>
</dbReference>
<protein>
    <submittedName>
        <fullName evidence="2">Endonuclease</fullName>
    </submittedName>
</protein>
<keyword evidence="2" id="KW-0540">Nuclease</keyword>
<accession>G9FH14</accession>
<evidence type="ECO:0000313" key="2">
    <source>
        <dbReference type="EMBL" id="AEV51925.1"/>
    </source>
</evidence>
<dbReference type="RefSeq" id="YP_005087115.1">
    <property type="nucleotide sequence ID" value="NC_016652.1"/>
</dbReference>
<feature type="region of interest" description="Disordered" evidence="1">
    <location>
        <begin position="1"/>
        <end position="23"/>
    </location>
</feature>
<proteinExistence type="predicted"/>
<dbReference type="InterPro" id="IPR004211">
    <property type="entry name" value="Endonuclease_7"/>
</dbReference>
<dbReference type="SUPFAM" id="SSF54060">
    <property type="entry name" value="His-Me finger endonucleases"/>
    <property type="match status" value="1"/>
</dbReference>
<dbReference type="Proteomes" id="UP000005427">
    <property type="component" value="Segment"/>
</dbReference>
<dbReference type="Gene3D" id="3.40.1800.10">
    <property type="entry name" value="His-Me finger endonucleases"/>
    <property type="match status" value="1"/>
</dbReference>
<evidence type="ECO:0000256" key="1">
    <source>
        <dbReference type="SAM" id="MobiDB-lite"/>
    </source>
</evidence>
<keyword evidence="2" id="KW-0255">Endonuclease</keyword>
<keyword evidence="2" id="KW-0378">Hydrolase</keyword>
<dbReference type="EMBL" id="JN116823">
    <property type="protein sequence ID" value="AEV51925.1"/>
    <property type="molecule type" value="Genomic_DNA"/>
</dbReference>
<feature type="compositionally biased region" description="Basic and acidic residues" evidence="1">
    <location>
        <begin position="1"/>
        <end position="15"/>
    </location>
</feature>
<dbReference type="KEGG" id="vg:11541317"/>
<organism evidence="2 3">
    <name type="scientific">Rhodococcus phage REQ2</name>
    <dbReference type="NCBI Taxonomy" id="1109713"/>
    <lineage>
        <taxon>Viruses</taxon>
        <taxon>Duplodnaviria</taxon>
        <taxon>Heunggongvirae</taxon>
        <taxon>Uroviricota</taxon>
        <taxon>Caudoviricetes</taxon>
        <taxon>Caudoviricetes incertae sedis</taxon>
        <taxon>Melbournevirus</taxon>
        <taxon>Melbournevirus REQ2</taxon>
    </lineage>
</organism>
<dbReference type="GO" id="GO:0004519">
    <property type="term" value="F:endonuclease activity"/>
    <property type="evidence" value="ECO:0007669"/>
    <property type="project" value="UniProtKB-KW"/>
</dbReference>
<dbReference type="OrthoDB" id="27676at10239"/>